<dbReference type="InterPro" id="IPR018391">
    <property type="entry name" value="PQQ_b-propeller_rpt"/>
</dbReference>
<feature type="domain" description="Pyrrolo-quinoline quinone repeat" evidence="1">
    <location>
        <begin position="60"/>
        <end position="135"/>
    </location>
</feature>
<dbReference type="SMART" id="SM00564">
    <property type="entry name" value="PQQ"/>
    <property type="match status" value="7"/>
</dbReference>
<reference evidence="3" key="1">
    <citation type="submission" date="2016-10" db="EMBL/GenBank/DDBJ databases">
        <authorList>
            <person name="Varghese N."/>
            <person name="Submissions S."/>
        </authorList>
    </citation>
    <scope>NUCLEOTIDE SEQUENCE [LARGE SCALE GENOMIC DNA]</scope>
    <source>
        <strain evidence="3">CGMCC 1.10329</strain>
    </source>
</reference>
<feature type="domain" description="Pyrrolo-quinoline quinone repeat" evidence="1">
    <location>
        <begin position="141"/>
        <end position="202"/>
    </location>
</feature>
<gene>
    <name evidence="2" type="ORF">SAMN05216277_101298</name>
</gene>
<dbReference type="PANTHER" id="PTHR34512">
    <property type="entry name" value="CELL SURFACE PROTEIN"/>
    <property type="match status" value="1"/>
</dbReference>
<evidence type="ECO:0000259" key="1">
    <source>
        <dbReference type="Pfam" id="PF13360"/>
    </source>
</evidence>
<dbReference type="RefSeq" id="WP_241729516.1">
    <property type="nucleotide sequence ID" value="NZ_FOXI01000001.1"/>
</dbReference>
<proteinExistence type="predicted"/>
<dbReference type="SUPFAM" id="SSF50998">
    <property type="entry name" value="Quinoprotein alcohol dehydrogenase-like"/>
    <property type="match status" value="2"/>
</dbReference>
<organism evidence="2 3">
    <name type="scientific">Halolamina pelagica</name>
    <dbReference type="NCBI Taxonomy" id="699431"/>
    <lineage>
        <taxon>Archaea</taxon>
        <taxon>Methanobacteriati</taxon>
        <taxon>Methanobacteriota</taxon>
        <taxon>Stenosarchaea group</taxon>
        <taxon>Halobacteria</taxon>
        <taxon>Halobacteriales</taxon>
        <taxon>Haloferacaceae</taxon>
    </lineage>
</organism>
<dbReference type="InterPro" id="IPR011047">
    <property type="entry name" value="Quinoprotein_ADH-like_sf"/>
</dbReference>
<protein>
    <submittedName>
        <fullName evidence="2">Outer membrane protein assembly factor BamB, contains PQQ-like beta-propeller repeat</fullName>
    </submittedName>
</protein>
<evidence type="ECO:0000313" key="3">
    <source>
        <dbReference type="Proteomes" id="UP000183769"/>
    </source>
</evidence>
<dbReference type="EMBL" id="FOXI01000001">
    <property type="protein sequence ID" value="SFP09672.1"/>
    <property type="molecule type" value="Genomic_DNA"/>
</dbReference>
<sequence length="389" mass="41253">MPSTTRRDLLAALGVGAALSGCLSVGSASNDLGTVDGKWPMDGRDAGHARRVDAGPSEPTRVWRTEFDDVRGVRTPSLADGDLYVPADAVSGTARSRYRLYALSAGDGELRWQVPLRVQPNGAPAVSPDRIVVGAKRSTERGRVVCFNPRYGEEEWLNDVAARLTAPPTVAEGVVYVGDWRGRVHALGALAGDVRWTRRIDAGDGGRTFPNAVAVHDGTLYLGSASGNTGVVALDADTGEEHWRVSTGAVTEGPVVTEDLVVVRSHGMVTALDTDGQHRWTVNVLEPDPRAVAVGDERVFVPAGDRLYAIDRDGEEAWRHEVDDGRVGTPTVAGDAVVFRDGDRGLTARAVTDGRERWTVSTDGGGQPIVTDGALFQSSSSGVIARGEN</sequence>
<name>A0A1I5MJB5_9EURY</name>
<dbReference type="PANTHER" id="PTHR34512:SF30">
    <property type="entry name" value="OUTER MEMBRANE PROTEIN ASSEMBLY FACTOR BAMB"/>
    <property type="match status" value="1"/>
</dbReference>
<dbReference type="InterPro" id="IPR002372">
    <property type="entry name" value="PQQ_rpt_dom"/>
</dbReference>
<dbReference type="Proteomes" id="UP000183769">
    <property type="component" value="Unassembled WGS sequence"/>
</dbReference>
<keyword evidence="3" id="KW-1185">Reference proteome</keyword>
<evidence type="ECO:0000313" key="2">
    <source>
        <dbReference type="EMBL" id="SFP09672.1"/>
    </source>
</evidence>
<accession>A0A1I5MJB5</accession>
<dbReference type="AlphaFoldDB" id="A0A1I5MJB5"/>
<dbReference type="PROSITE" id="PS51257">
    <property type="entry name" value="PROKAR_LIPOPROTEIN"/>
    <property type="match status" value="1"/>
</dbReference>
<dbReference type="Pfam" id="PF13360">
    <property type="entry name" value="PQQ_2"/>
    <property type="match status" value="3"/>
</dbReference>
<dbReference type="Gene3D" id="2.40.128.630">
    <property type="match status" value="3"/>
</dbReference>
<feature type="domain" description="Pyrrolo-quinoline quinone repeat" evidence="1">
    <location>
        <begin position="266"/>
        <end position="373"/>
    </location>
</feature>